<reference evidence="1 2" key="1">
    <citation type="submission" date="2015-03" db="EMBL/GenBank/DDBJ databases">
        <authorList>
            <consortium name="Pathogen Informatics"/>
        </authorList>
    </citation>
    <scope>NUCLEOTIDE SEQUENCE [LARGE SCALE GENOMIC DNA]</scope>
    <source>
        <strain evidence="1 2">C09601061</strain>
    </source>
</reference>
<evidence type="ECO:0000313" key="1">
    <source>
        <dbReference type="EMBL" id="CFR84682.1"/>
    </source>
</evidence>
<gene>
    <name evidence="1" type="ORF">ERS007657_02298</name>
</gene>
<proteinExistence type="predicted"/>
<dbReference type="EMBL" id="CGCX01000860">
    <property type="protein sequence ID" value="CFR84682.1"/>
    <property type="molecule type" value="Genomic_DNA"/>
</dbReference>
<evidence type="ECO:0000313" key="2">
    <source>
        <dbReference type="Proteomes" id="UP000046680"/>
    </source>
</evidence>
<dbReference type="Proteomes" id="UP000046680">
    <property type="component" value="Unassembled WGS sequence"/>
</dbReference>
<protein>
    <submittedName>
        <fullName evidence="1">Uncharacterized protein</fullName>
    </submittedName>
</protein>
<dbReference type="AlphaFoldDB" id="A0A654U1Q7"/>
<name>A0A654U1Q7_MYCTX</name>
<sequence length="85" mass="8427">MTPPSAPLSAPPMPDAICAIPCAPTPCICSAALASFAENLRAASAACARRSVSSPSMSAFAPPRSAFVDKPNSAISRSISVGPPG</sequence>
<accession>A0A654U1Q7</accession>
<organism evidence="1 2">
    <name type="scientific">Mycobacterium tuberculosis</name>
    <dbReference type="NCBI Taxonomy" id="1773"/>
    <lineage>
        <taxon>Bacteria</taxon>
        <taxon>Bacillati</taxon>
        <taxon>Actinomycetota</taxon>
        <taxon>Actinomycetes</taxon>
        <taxon>Mycobacteriales</taxon>
        <taxon>Mycobacteriaceae</taxon>
        <taxon>Mycobacterium</taxon>
        <taxon>Mycobacterium tuberculosis complex</taxon>
    </lineage>
</organism>